<keyword evidence="3" id="KW-1185">Reference proteome</keyword>
<organism evidence="2 3">
    <name type="scientific">Xylaria flabelliformis</name>
    <dbReference type="NCBI Taxonomy" id="2512241"/>
    <lineage>
        <taxon>Eukaryota</taxon>
        <taxon>Fungi</taxon>
        <taxon>Dikarya</taxon>
        <taxon>Ascomycota</taxon>
        <taxon>Pezizomycotina</taxon>
        <taxon>Sordariomycetes</taxon>
        <taxon>Xylariomycetidae</taxon>
        <taxon>Xylariales</taxon>
        <taxon>Xylariaceae</taxon>
        <taxon>Xylaria</taxon>
    </lineage>
</organism>
<evidence type="ECO:0000313" key="2">
    <source>
        <dbReference type="EMBL" id="TRX96668.1"/>
    </source>
</evidence>
<sequence>MDNIPFSTVNFDTPLLLPITSTPLSPQPSSHNGGKKAVIEPSGLATILGLSIGAILGMVFFRITYKLAKCCLRRRRRRQLRVARALGPESELPIVIEA</sequence>
<reference evidence="3" key="1">
    <citation type="submission" date="2019-06" db="EMBL/GenBank/DDBJ databases">
        <title>Draft genome sequence of the griseofulvin-producing fungus Xylaria cubensis strain G536.</title>
        <authorList>
            <person name="Mead M.E."/>
            <person name="Raja H.A."/>
            <person name="Steenwyk J.L."/>
            <person name="Knowles S.L."/>
            <person name="Oberlies N.H."/>
            <person name="Rokas A."/>
        </authorList>
    </citation>
    <scope>NUCLEOTIDE SEQUENCE [LARGE SCALE GENOMIC DNA]</scope>
    <source>
        <strain evidence="3">G536</strain>
    </source>
</reference>
<evidence type="ECO:0000256" key="1">
    <source>
        <dbReference type="SAM" id="Phobius"/>
    </source>
</evidence>
<protein>
    <submittedName>
        <fullName evidence="2">Uncharacterized protein</fullName>
    </submittedName>
</protein>
<dbReference type="EMBL" id="VFLP01000009">
    <property type="protein sequence ID" value="TRX96668.1"/>
    <property type="molecule type" value="Genomic_DNA"/>
</dbReference>
<keyword evidence="1" id="KW-1133">Transmembrane helix</keyword>
<dbReference type="Proteomes" id="UP000319160">
    <property type="component" value="Unassembled WGS sequence"/>
</dbReference>
<name>A0A553I8Y3_9PEZI</name>
<proteinExistence type="predicted"/>
<keyword evidence="1" id="KW-0472">Membrane</keyword>
<keyword evidence="1" id="KW-0812">Transmembrane</keyword>
<comment type="caution">
    <text evidence="2">The sequence shown here is derived from an EMBL/GenBank/DDBJ whole genome shotgun (WGS) entry which is preliminary data.</text>
</comment>
<gene>
    <name evidence="2" type="ORF">FHL15_002334</name>
</gene>
<dbReference type="AlphaFoldDB" id="A0A553I8Y3"/>
<evidence type="ECO:0000313" key="3">
    <source>
        <dbReference type="Proteomes" id="UP000319160"/>
    </source>
</evidence>
<accession>A0A553I8Y3</accession>
<feature type="transmembrane region" description="Helical" evidence="1">
    <location>
        <begin position="44"/>
        <end position="68"/>
    </location>
</feature>